<dbReference type="GO" id="GO:0005524">
    <property type="term" value="F:ATP binding"/>
    <property type="evidence" value="ECO:0007669"/>
    <property type="project" value="UniProtKB-UniRule"/>
</dbReference>
<dbReference type="Gene3D" id="3.30.200.20">
    <property type="entry name" value="Phosphorylase Kinase, domain 1"/>
    <property type="match status" value="1"/>
</dbReference>
<protein>
    <recommendedName>
        <fullName evidence="4">Protein kinase domain-containing protein</fullName>
    </recommendedName>
</protein>
<keyword evidence="2 3" id="KW-0067">ATP-binding</keyword>
<proteinExistence type="predicted"/>
<evidence type="ECO:0000259" key="4">
    <source>
        <dbReference type="PROSITE" id="PS50011"/>
    </source>
</evidence>
<dbReference type="AlphaFoldDB" id="A0A368F6T6"/>
<feature type="domain" description="Protein kinase" evidence="4">
    <location>
        <begin position="29"/>
        <end position="94"/>
    </location>
</feature>
<dbReference type="PROSITE" id="PS50011">
    <property type="entry name" value="PROTEIN_KINASE_DOM"/>
    <property type="match status" value="1"/>
</dbReference>
<dbReference type="SUPFAM" id="SSF56112">
    <property type="entry name" value="Protein kinase-like (PK-like)"/>
    <property type="match status" value="1"/>
</dbReference>
<dbReference type="PANTHER" id="PTHR24418">
    <property type="entry name" value="TYROSINE-PROTEIN KINASE"/>
    <property type="match status" value="1"/>
</dbReference>
<comment type="caution">
    <text evidence="5">The sequence shown here is derived from an EMBL/GenBank/DDBJ whole genome shotgun (WGS) entry which is preliminary data.</text>
</comment>
<dbReference type="EMBL" id="JOJR01004446">
    <property type="protein sequence ID" value="RCN27298.1"/>
    <property type="molecule type" value="Genomic_DNA"/>
</dbReference>
<dbReference type="PROSITE" id="PS00107">
    <property type="entry name" value="PROTEIN_KINASE_ATP"/>
    <property type="match status" value="1"/>
</dbReference>
<keyword evidence="6" id="KW-1185">Reference proteome</keyword>
<accession>A0A368F6T6</accession>
<sequence length="94" mass="10893">MESGTSIGKDVKILRPIPKQKWELTKNKLTLKQQIGKGEFGEVYSGKLCEDPQKPALDVAIKVIELSEHNKEKVEQMHKEARLMRQYKHSFLMK</sequence>
<evidence type="ECO:0000256" key="2">
    <source>
        <dbReference type="ARBA" id="ARBA00022840"/>
    </source>
</evidence>
<feature type="binding site" evidence="3">
    <location>
        <position position="62"/>
    </location>
    <ligand>
        <name>ATP</name>
        <dbReference type="ChEBI" id="CHEBI:30616"/>
    </ligand>
</feature>
<dbReference type="Pfam" id="PF07714">
    <property type="entry name" value="PK_Tyr_Ser-Thr"/>
    <property type="match status" value="1"/>
</dbReference>
<evidence type="ECO:0000256" key="1">
    <source>
        <dbReference type="ARBA" id="ARBA00022741"/>
    </source>
</evidence>
<dbReference type="InterPro" id="IPR050198">
    <property type="entry name" value="Non-receptor_tyrosine_kinases"/>
</dbReference>
<dbReference type="Proteomes" id="UP000252519">
    <property type="component" value="Unassembled WGS sequence"/>
</dbReference>
<evidence type="ECO:0000256" key="3">
    <source>
        <dbReference type="PROSITE-ProRule" id="PRU10141"/>
    </source>
</evidence>
<dbReference type="InterPro" id="IPR000719">
    <property type="entry name" value="Prot_kinase_dom"/>
</dbReference>
<keyword evidence="1 3" id="KW-0547">Nucleotide-binding</keyword>
<reference evidence="5 6" key="1">
    <citation type="submission" date="2014-10" db="EMBL/GenBank/DDBJ databases">
        <title>Draft genome of the hookworm Ancylostoma caninum.</title>
        <authorList>
            <person name="Mitreva M."/>
        </authorList>
    </citation>
    <scope>NUCLEOTIDE SEQUENCE [LARGE SCALE GENOMIC DNA]</scope>
    <source>
        <strain evidence="5 6">Baltimore</strain>
    </source>
</reference>
<evidence type="ECO:0000313" key="5">
    <source>
        <dbReference type="EMBL" id="RCN27298.1"/>
    </source>
</evidence>
<dbReference type="InterPro" id="IPR001245">
    <property type="entry name" value="Ser-Thr/Tyr_kinase_cat_dom"/>
</dbReference>
<gene>
    <name evidence="5" type="ORF">ANCCAN_26969</name>
</gene>
<name>A0A368F6T6_ANCCA</name>
<dbReference type="InterPro" id="IPR011009">
    <property type="entry name" value="Kinase-like_dom_sf"/>
</dbReference>
<dbReference type="InterPro" id="IPR017441">
    <property type="entry name" value="Protein_kinase_ATP_BS"/>
</dbReference>
<organism evidence="5 6">
    <name type="scientific">Ancylostoma caninum</name>
    <name type="common">Dog hookworm</name>
    <dbReference type="NCBI Taxonomy" id="29170"/>
    <lineage>
        <taxon>Eukaryota</taxon>
        <taxon>Metazoa</taxon>
        <taxon>Ecdysozoa</taxon>
        <taxon>Nematoda</taxon>
        <taxon>Chromadorea</taxon>
        <taxon>Rhabditida</taxon>
        <taxon>Rhabditina</taxon>
        <taxon>Rhabditomorpha</taxon>
        <taxon>Strongyloidea</taxon>
        <taxon>Ancylostomatidae</taxon>
        <taxon>Ancylostomatinae</taxon>
        <taxon>Ancylostoma</taxon>
    </lineage>
</organism>
<evidence type="ECO:0000313" key="6">
    <source>
        <dbReference type="Proteomes" id="UP000252519"/>
    </source>
</evidence>
<dbReference type="GO" id="GO:0004672">
    <property type="term" value="F:protein kinase activity"/>
    <property type="evidence" value="ECO:0007669"/>
    <property type="project" value="InterPro"/>
</dbReference>
<dbReference type="STRING" id="29170.A0A368F6T6"/>
<dbReference type="OrthoDB" id="5858354at2759"/>